<gene>
    <name evidence="2" type="ORF">DFP72DRAFT_1070714</name>
</gene>
<feature type="domain" description="NACHT" evidence="1">
    <location>
        <begin position="80"/>
        <end position="269"/>
    </location>
</feature>
<dbReference type="Gene3D" id="3.40.50.300">
    <property type="entry name" value="P-loop containing nucleotide triphosphate hydrolases"/>
    <property type="match status" value="1"/>
</dbReference>
<evidence type="ECO:0000313" key="3">
    <source>
        <dbReference type="Proteomes" id="UP000521943"/>
    </source>
</evidence>
<dbReference type="EMBL" id="JACGCI010000046">
    <property type="protein sequence ID" value="KAF6752013.1"/>
    <property type="molecule type" value="Genomic_DNA"/>
</dbReference>
<dbReference type="InterPro" id="IPR027417">
    <property type="entry name" value="P-loop_NTPase"/>
</dbReference>
<dbReference type="SUPFAM" id="SSF52540">
    <property type="entry name" value="P-loop containing nucleoside triphosphate hydrolases"/>
    <property type="match status" value="1"/>
</dbReference>
<dbReference type="Pfam" id="PF05729">
    <property type="entry name" value="NACHT"/>
    <property type="match status" value="1"/>
</dbReference>
<keyword evidence="3" id="KW-1185">Reference proteome</keyword>
<sequence length="499" mass="55937">MPLIIEIGQPHHPIHRAAKVPEGGVIDKIVSWAVEPSFHATNDCFRRPIPPQNNPLSPSTTSIASTAMESAPNTAHIYYMCGTMGSGKSAIAQAVAEELDGQKKGHLGASYFFFSGTDRRKLDKFAMTLASQIKTTIPSTSTLIEAARSEDGLCCAHLGKQLHRLVLHPLQSVLPPTLRRRGTRNALLAPIRDWVLPPPRSAKYPVLFVIDGLDECEDRLGVKDFIEFLLQYFEEKPQSQIRVFITSRSEGHIQSLFEGAPNRVYVDRLDSSTSQDDIDTYLEIRFKEAARIDPVIRVHIEDHGAWPSKEDRTKLVGHIGCSFLFASMVADFILEQEKGASTPMNRLKLALKMEFTGVDDLYTQKLKAAQHVDHFMNAISTIALVDDPLTIPHIAQLLEIGSSDVLNVLRRLQAIIPIPENRHTTPVTFFHHSLREFLLNEKRAGIFFPGPAIRKYLATRRLELDQSLDQFARLMDGLSPEDKSRMAQEILKSDTLPRM</sequence>
<dbReference type="Proteomes" id="UP000521943">
    <property type="component" value="Unassembled WGS sequence"/>
</dbReference>
<dbReference type="OrthoDB" id="3018304at2759"/>
<dbReference type="AlphaFoldDB" id="A0A8H6M1H9"/>
<organism evidence="2 3">
    <name type="scientific">Ephemerocybe angulata</name>
    <dbReference type="NCBI Taxonomy" id="980116"/>
    <lineage>
        <taxon>Eukaryota</taxon>
        <taxon>Fungi</taxon>
        <taxon>Dikarya</taxon>
        <taxon>Basidiomycota</taxon>
        <taxon>Agaricomycotina</taxon>
        <taxon>Agaricomycetes</taxon>
        <taxon>Agaricomycetidae</taxon>
        <taxon>Agaricales</taxon>
        <taxon>Agaricineae</taxon>
        <taxon>Psathyrellaceae</taxon>
        <taxon>Ephemerocybe</taxon>
    </lineage>
</organism>
<reference evidence="2 3" key="1">
    <citation type="submission" date="2020-07" db="EMBL/GenBank/DDBJ databases">
        <title>Comparative genomics of pyrophilous fungi reveals a link between fire events and developmental genes.</title>
        <authorList>
            <consortium name="DOE Joint Genome Institute"/>
            <person name="Steindorff A.S."/>
            <person name="Carver A."/>
            <person name="Calhoun S."/>
            <person name="Stillman K."/>
            <person name="Liu H."/>
            <person name="Lipzen A."/>
            <person name="Pangilinan J."/>
            <person name="Labutti K."/>
            <person name="Bruns T.D."/>
            <person name="Grigoriev I.V."/>
        </authorList>
    </citation>
    <scope>NUCLEOTIDE SEQUENCE [LARGE SCALE GENOMIC DNA]</scope>
    <source>
        <strain evidence="2 3">CBS 144469</strain>
    </source>
</reference>
<proteinExistence type="predicted"/>
<name>A0A8H6M1H9_9AGAR</name>
<evidence type="ECO:0000259" key="1">
    <source>
        <dbReference type="Pfam" id="PF05729"/>
    </source>
</evidence>
<evidence type="ECO:0000313" key="2">
    <source>
        <dbReference type="EMBL" id="KAF6752013.1"/>
    </source>
</evidence>
<comment type="caution">
    <text evidence="2">The sequence shown here is derived from an EMBL/GenBank/DDBJ whole genome shotgun (WGS) entry which is preliminary data.</text>
</comment>
<accession>A0A8H6M1H9</accession>
<dbReference type="PANTHER" id="PTHR10039">
    <property type="entry name" value="AMELOGENIN"/>
    <property type="match status" value="1"/>
</dbReference>
<dbReference type="InterPro" id="IPR007111">
    <property type="entry name" value="NACHT_NTPase"/>
</dbReference>
<protein>
    <recommendedName>
        <fullName evidence="1">NACHT domain-containing protein</fullName>
    </recommendedName>
</protein>